<evidence type="ECO:0000259" key="1">
    <source>
        <dbReference type="Pfam" id="PF23797"/>
    </source>
</evidence>
<proteinExistence type="predicted"/>
<feature type="non-terminal residue" evidence="2">
    <location>
        <position position="168"/>
    </location>
</feature>
<protein>
    <submittedName>
        <fullName evidence="2">Elongator complex protein 1</fullName>
    </submittedName>
</protein>
<accession>A0A147B6K1</accession>
<evidence type="ECO:0000313" key="2">
    <source>
        <dbReference type="EMBL" id="JAR86408.1"/>
    </source>
</evidence>
<dbReference type="AlphaFoldDB" id="A0A147B6K1"/>
<dbReference type="InterPro" id="IPR056165">
    <property type="entry name" value="Beta-prop_ELP1_2nd"/>
</dbReference>
<reference evidence="2" key="1">
    <citation type="submission" date="2016-03" db="EMBL/GenBank/DDBJ databases">
        <title>Gut transcriptome analysis on engorged females of Ornithodoros mimon (Acari: Argasidae) and phylogenetic inferences of soft ticks.</title>
        <authorList>
            <person name="Landulfo G.A."/>
            <person name="Giovanni D."/>
            <person name="Carvalho E."/>
            <person name="Junqueira-de-Azevedo I."/>
            <person name="Patane J."/>
            <person name="Mendoca R."/>
            <person name="Barros-Battesti D."/>
        </authorList>
    </citation>
    <scope>NUCLEOTIDE SEQUENCE</scope>
    <source>
        <strain evidence="2">Females</strain>
        <tissue evidence="2">Gut</tissue>
    </source>
</reference>
<dbReference type="UniPathway" id="UPA00988"/>
<name>A0A147B6K1_9ACAR</name>
<organism evidence="2">
    <name type="scientific">Alectorobius mimon</name>
    <dbReference type="NCBI Taxonomy" id="360319"/>
    <lineage>
        <taxon>Eukaryota</taxon>
        <taxon>Metazoa</taxon>
        <taxon>Ecdysozoa</taxon>
        <taxon>Arthropoda</taxon>
        <taxon>Chelicerata</taxon>
        <taxon>Arachnida</taxon>
        <taxon>Acari</taxon>
        <taxon>Parasitiformes</taxon>
        <taxon>Ixodida</taxon>
        <taxon>Ixodoidea</taxon>
        <taxon>Argasidae</taxon>
        <taxon>Ornithodorinae</taxon>
        <taxon>Alectorobius</taxon>
    </lineage>
</organism>
<dbReference type="EMBL" id="GEIB01002063">
    <property type="protein sequence ID" value="JAR86408.1"/>
    <property type="molecule type" value="Transcribed_RNA"/>
</dbReference>
<dbReference type="Pfam" id="PF23797">
    <property type="entry name" value="Beta-prop_ELP1_2nd"/>
    <property type="match status" value="1"/>
</dbReference>
<feature type="domain" description="ELP1 N-terminal second beta-propeller" evidence="1">
    <location>
        <begin position="28"/>
        <end position="167"/>
    </location>
</feature>
<sequence length="168" mass="18835">QVEGITNGFRQKAAVPEVFGPYRIEWDIEERIPREPLSLYHWTWVSQNCLLAVGHVDGIIALLKVDIIHSADKTSLHGSVLTYLEEVVHTLCLSEDRTFACIQFANGSCGRVAFEDASVLYWLTGDDLQLQFPRPCHSVAICKVLGETRLLGLSDRFQLFVDDSVLCA</sequence>
<feature type="non-terminal residue" evidence="2">
    <location>
        <position position="1"/>
    </location>
</feature>